<dbReference type="RefSeq" id="WP_138448401.1">
    <property type="nucleotide sequence ID" value="NZ_VBUT01000005.1"/>
</dbReference>
<protein>
    <submittedName>
        <fullName evidence="2">Uncharacterized protein</fullName>
    </submittedName>
</protein>
<gene>
    <name evidence="2" type="ORF">FEK34_14580</name>
</gene>
<dbReference type="AlphaFoldDB" id="A0A5R8NPC5"/>
<proteinExistence type="predicted"/>
<dbReference type="EMBL" id="VBUT01000005">
    <property type="protein sequence ID" value="TLF77546.1"/>
    <property type="molecule type" value="Genomic_DNA"/>
</dbReference>
<sequence length="94" mass="9997">MDGDVLPDDYQPRPGEGPIALVVDGEVFTLRMRPDGGTDYDWGSGPNDGYGFGGSPARTAGDPGAECYLPTMGEHRESIRSFLGMINPATGYID</sequence>
<accession>A0A5R8NPC5</accession>
<feature type="region of interest" description="Disordered" evidence="1">
    <location>
        <begin position="36"/>
        <end position="57"/>
    </location>
</feature>
<evidence type="ECO:0000313" key="3">
    <source>
        <dbReference type="Proteomes" id="UP000306378"/>
    </source>
</evidence>
<name>A0A5R8NPC5_9NOCA</name>
<dbReference type="Proteomes" id="UP000306378">
    <property type="component" value="Unassembled WGS sequence"/>
</dbReference>
<organism evidence="2 3">
    <name type="scientific">Nocardia cyriacigeorgica</name>
    <dbReference type="NCBI Taxonomy" id="135487"/>
    <lineage>
        <taxon>Bacteria</taxon>
        <taxon>Bacillati</taxon>
        <taxon>Actinomycetota</taxon>
        <taxon>Actinomycetes</taxon>
        <taxon>Mycobacteriales</taxon>
        <taxon>Nocardiaceae</taxon>
        <taxon>Nocardia</taxon>
    </lineage>
</organism>
<evidence type="ECO:0000256" key="1">
    <source>
        <dbReference type="SAM" id="MobiDB-lite"/>
    </source>
</evidence>
<comment type="caution">
    <text evidence="2">The sequence shown here is derived from an EMBL/GenBank/DDBJ whole genome shotgun (WGS) entry which is preliminary data.</text>
</comment>
<reference evidence="2 3" key="1">
    <citation type="submission" date="2019-05" db="EMBL/GenBank/DDBJ databases">
        <title>Genomes sequences of two Nocardia cyriacigeorgica environmental isolates, type strains Nocardia asteroides ATCC 19247 and Nocardia cyriacigeorgica DSM 44484.</title>
        <authorList>
            <person name="Vautrin F."/>
            <person name="Bergeron E."/>
            <person name="Dubost A."/>
            <person name="Abrouk D."/>
            <person name="Rodriguez Nava V."/>
            <person name="Pujic P."/>
        </authorList>
    </citation>
    <scope>NUCLEOTIDE SEQUENCE [LARGE SCALE GENOMIC DNA]</scope>
    <source>
        <strain evidence="2 3">EML 446</strain>
    </source>
</reference>
<evidence type="ECO:0000313" key="2">
    <source>
        <dbReference type="EMBL" id="TLF77546.1"/>
    </source>
</evidence>